<dbReference type="OrthoDB" id="2142503at2759"/>
<proteinExistence type="predicted"/>
<keyword evidence="4" id="KW-1185">Reference proteome</keyword>
<feature type="signal peptide" evidence="2">
    <location>
        <begin position="1"/>
        <end position="22"/>
    </location>
</feature>
<organism evidence="3 4">
    <name type="scientific">Hydnum rufescens UP504</name>
    <dbReference type="NCBI Taxonomy" id="1448309"/>
    <lineage>
        <taxon>Eukaryota</taxon>
        <taxon>Fungi</taxon>
        <taxon>Dikarya</taxon>
        <taxon>Basidiomycota</taxon>
        <taxon>Agaricomycotina</taxon>
        <taxon>Agaricomycetes</taxon>
        <taxon>Cantharellales</taxon>
        <taxon>Hydnaceae</taxon>
        <taxon>Hydnum</taxon>
    </lineage>
</organism>
<evidence type="ECO:0000313" key="4">
    <source>
        <dbReference type="Proteomes" id="UP000886523"/>
    </source>
</evidence>
<dbReference type="PANTHER" id="PTHR36854">
    <property type="entry name" value="CHROMOSOME 9, WHOLE GENOME SHOTGUN SEQUENCE"/>
    <property type="match status" value="1"/>
</dbReference>
<dbReference type="PANTHER" id="PTHR36854:SF1">
    <property type="entry name" value="TRANSMEMBRANE PROTEIN"/>
    <property type="match status" value="1"/>
</dbReference>
<accession>A0A9P6ANZ7</accession>
<evidence type="ECO:0000256" key="1">
    <source>
        <dbReference type="SAM" id="MobiDB-lite"/>
    </source>
</evidence>
<comment type="caution">
    <text evidence="3">The sequence shown here is derived from an EMBL/GenBank/DDBJ whole genome shotgun (WGS) entry which is preliminary data.</text>
</comment>
<gene>
    <name evidence="3" type="ORF">BS47DRAFT_160371</name>
</gene>
<protein>
    <submittedName>
        <fullName evidence="3">Uncharacterized protein</fullName>
    </submittedName>
</protein>
<dbReference type="AlphaFoldDB" id="A0A9P6ANZ7"/>
<evidence type="ECO:0000313" key="3">
    <source>
        <dbReference type="EMBL" id="KAF9509345.1"/>
    </source>
</evidence>
<feature type="chain" id="PRO_5040438360" evidence="2">
    <location>
        <begin position="23"/>
        <end position="159"/>
    </location>
</feature>
<sequence length="159" mass="17826">MERLLWILLLVLCTDLFPSAAGLNFEGNYYCKCICFSNYTIQPIYRPTNPKQPCLTCTKQWCLDQKLAICLDAGLGDQDPDTATGKEGDVEARCFLIGLLIGAAVKTRMEQIGFDRNAAWSTRRSWWEYFLPPRQVDSSYPLGGTSGGSRTQYEPVHGS</sequence>
<name>A0A9P6ANZ7_9AGAM</name>
<feature type="region of interest" description="Disordered" evidence="1">
    <location>
        <begin position="140"/>
        <end position="159"/>
    </location>
</feature>
<evidence type="ECO:0000256" key="2">
    <source>
        <dbReference type="SAM" id="SignalP"/>
    </source>
</evidence>
<reference evidence="3" key="1">
    <citation type="journal article" date="2020" name="Nat. Commun.">
        <title>Large-scale genome sequencing of mycorrhizal fungi provides insights into the early evolution of symbiotic traits.</title>
        <authorList>
            <person name="Miyauchi S."/>
            <person name="Kiss E."/>
            <person name="Kuo A."/>
            <person name="Drula E."/>
            <person name="Kohler A."/>
            <person name="Sanchez-Garcia M."/>
            <person name="Morin E."/>
            <person name="Andreopoulos B."/>
            <person name="Barry K.W."/>
            <person name="Bonito G."/>
            <person name="Buee M."/>
            <person name="Carver A."/>
            <person name="Chen C."/>
            <person name="Cichocki N."/>
            <person name="Clum A."/>
            <person name="Culley D."/>
            <person name="Crous P.W."/>
            <person name="Fauchery L."/>
            <person name="Girlanda M."/>
            <person name="Hayes R.D."/>
            <person name="Keri Z."/>
            <person name="LaButti K."/>
            <person name="Lipzen A."/>
            <person name="Lombard V."/>
            <person name="Magnuson J."/>
            <person name="Maillard F."/>
            <person name="Murat C."/>
            <person name="Nolan M."/>
            <person name="Ohm R.A."/>
            <person name="Pangilinan J."/>
            <person name="Pereira M.F."/>
            <person name="Perotto S."/>
            <person name="Peter M."/>
            <person name="Pfister S."/>
            <person name="Riley R."/>
            <person name="Sitrit Y."/>
            <person name="Stielow J.B."/>
            <person name="Szollosi G."/>
            <person name="Zifcakova L."/>
            <person name="Stursova M."/>
            <person name="Spatafora J.W."/>
            <person name="Tedersoo L."/>
            <person name="Vaario L.M."/>
            <person name="Yamada A."/>
            <person name="Yan M."/>
            <person name="Wang P."/>
            <person name="Xu J."/>
            <person name="Bruns T."/>
            <person name="Baldrian P."/>
            <person name="Vilgalys R."/>
            <person name="Dunand C."/>
            <person name="Henrissat B."/>
            <person name="Grigoriev I.V."/>
            <person name="Hibbett D."/>
            <person name="Nagy L.G."/>
            <person name="Martin F.M."/>
        </authorList>
    </citation>
    <scope>NUCLEOTIDE SEQUENCE</scope>
    <source>
        <strain evidence="3">UP504</strain>
    </source>
</reference>
<keyword evidence="2" id="KW-0732">Signal</keyword>
<dbReference type="EMBL" id="MU129037">
    <property type="protein sequence ID" value="KAF9509345.1"/>
    <property type="molecule type" value="Genomic_DNA"/>
</dbReference>
<dbReference type="Proteomes" id="UP000886523">
    <property type="component" value="Unassembled WGS sequence"/>
</dbReference>